<dbReference type="NCBIfam" id="TIGR00347">
    <property type="entry name" value="bioD"/>
    <property type="match status" value="1"/>
</dbReference>
<organism evidence="10">
    <name type="scientific">Neisseria gonorrhoeae</name>
    <dbReference type="NCBI Taxonomy" id="485"/>
    <lineage>
        <taxon>Bacteria</taxon>
        <taxon>Pseudomonadati</taxon>
        <taxon>Pseudomonadota</taxon>
        <taxon>Betaproteobacteria</taxon>
        <taxon>Neisseriales</taxon>
        <taxon>Neisseriaceae</taxon>
        <taxon>Neisseria</taxon>
    </lineage>
</organism>
<dbReference type="EC" id="6.3.3.3" evidence="9"/>
<dbReference type="SUPFAM" id="SSF52540">
    <property type="entry name" value="P-loop containing nucleoside triphosphate hydrolases"/>
    <property type="match status" value="1"/>
</dbReference>
<dbReference type="InterPro" id="IPR004472">
    <property type="entry name" value="DTB_synth_BioD"/>
</dbReference>
<dbReference type="AlphaFoldDB" id="A0A378VZU4"/>
<feature type="binding site" evidence="9">
    <location>
        <position position="42"/>
    </location>
    <ligand>
        <name>substrate</name>
    </ligand>
</feature>
<proteinExistence type="inferred from homology"/>
<gene>
    <name evidence="9 10" type="primary">bioD</name>
    <name evidence="10" type="ORF">NCTC11421_02402</name>
</gene>
<keyword evidence="7 9" id="KW-0460">Magnesium</keyword>
<keyword evidence="1 9" id="KW-0963">Cytoplasm</keyword>
<dbReference type="CDD" id="cd03109">
    <property type="entry name" value="DTBS"/>
    <property type="match status" value="1"/>
</dbReference>
<dbReference type="Pfam" id="PF13500">
    <property type="entry name" value="AAA_26"/>
    <property type="match status" value="1"/>
</dbReference>
<comment type="subcellular location">
    <subcellularLocation>
        <location evidence="9">Cytoplasm</location>
    </subcellularLocation>
</comment>
<keyword evidence="2 9" id="KW-0436">Ligase</keyword>
<feature type="binding site" evidence="9">
    <location>
        <begin position="115"/>
        <end position="118"/>
    </location>
    <ligand>
        <name>ATP</name>
        <dbReference type="ChEBI" id="CHEBI:30616"/>
    </ligand>
</feature>
<evidence type="ECO:0000256" key="3">
    <source>
        <dbReference type="ARBA" id="ARBA00022723"/>
    </source>
</evidence>
<dbReference type="GO" id="GO:0000287">
    <property type="term" value="F:magnesium ion binding"/>
    <property type="evidence" value="ECO:0007669"/>
    <property type="project" value="UniProtKB-UniRule"/>
</dbReference>
<keyword evidence="5 9" id="KW-0093">Biotin biosynthesis</keyword>
<keyword evidence="6 9" id="KW-0067">ATP-binding</keyword>
<dbReference type="GO" id="GO:0042803">
    <property type="term" value="F:protein homodimerization activity"/>
    <property type="evidence" value="ECO:0007669"/>
    <property type="project" value="UniProtKB-ARBA"/>
</dbReference>
<feature type="binding site" evidence="9">
    <location>
        <position position="50"/>
    </location>
    <ligand>
        <name>Mg(2+)</name>
        <dbReference type="ChEBI" id="CHEBI:18420"/>
    </ligand>
</feature>
<sequence>MKGVYFVSGIDTDIGKTVATGMLAKQLLQQGKSVITQKPVQTGCQDIAEDIAVHRKIMGIPMQEADEQRLTMPEIFSHPASPHLAARLDGRGLDLDKIRTATQELAAQYEVVLVEGAGGLMVPLTEKLLTIDHIQQQAYPVILVTSGRLGSINHTLLSFVVLKQYGIRLHSLVFNHIHDSRDAHVAQDSLNYLQCRLKADFPEAEWMELAKQARYKDWERYGTPIWEMAARLARPRFRRHRPADEPVIESPVADRRIVRLAAYIFGGTAETGRSGNGIRTAEGARCASETGRHCCCAGTKRVQRRFGVLAKHFGLRHTPFGRASVSSRFGRGAFGV</sequence>
<comment type="function">
    <text evidence="9">Catalyzes a mechanistically unusual reaction, the ATP-dependent insertion of CO2 between the N7 and N8 nitrogen atoms of 7,8-diaminopelargonic acid (DAPA, also called 7,8-diammoniononanoate) to form a ureido ring.</text>
</comment>
<feature type="active site" evidence="9">
    <location>
        <position position="38"/>
    </location>
</feature>
<dbReference type="GO" id="GO:0005524">
    <property type="term" value="F:ATP binding"/>
    <property type="evidence" value="ECO:0007669"/>
    <property type="project" value="UniProtKB-UniRule"/>
</dbReference>
<dbReference type="Gene3D" id="3.40.50.300">
    <property type="entry name" value="P-loop containing nucleotide triphosphate hydrolases"/>
    <property type="match status" value="1"/>
</dbReference>
<dbReference type="PANTHER" id="PTHR43210">
    <property type="entry name" value="DETHIOBIOTIN SYNTHETASE"/>
    <property type="match status" value="1"/>
</dbReference>
<evidence type="ECO:0000256" key="2">
    <source>
        <dbReference type="ARBA" id="ARBA00022598"/>
    </source>
</evidence>
<feature type="binding site" evidence="9">
    <location>
        <begin position="175"/>
        <end position="176"/>
    </location>
    <ligand>
        <name>ATP</name>
        <dbReference type="ChEBI" id="CHEBI:30616"/>
    </ligand>
</feature>
<evidence type="ECO:0000256" key="8">
    <source>
        <dbReference type="ARBA" id="ARBA00047386"/>
    </source>
</evidence>
<evidence type="ECO:0000256" key="1">
    <source>
        <dbReference type="ARBA" id="ARBA00022490"/>
    </source>
</evidence>
<evidence type="ECO:0000256" key="6">
    <source>
        <dbReference type="ARBA" id="ARBA00022840"/>
    </source>
</evidence>
<accession>A0A378VZU4</accession>
<evidence type="ECO:0000256" key="4">
    <source>
        <dbReference type="ARBA" id="ARBA00022741"/>
    </source>
</evidence>
<comment type="similarity">
    <text evidence="9">Belongs to the dethiobiotin synthetase family.</text>
</comment>
<evidence type="ECO:0000256" key="9">
    <source>
        <dbReference type="HAMAP-Rule" id="MF_00336"/>
    </source>
</evidence>
<feature type="binding site" evidence="9">
    <location>
        <begin position="13"/>
        <end position="18"/>
    </location>
    <ligand>
        <name>ATP</name>
        <dbReference type="ChEBI" id="CHEBI:30616"/>
    </ligand>
</feature>
<dbReference type="HAMAP" id="MF_00336">
    <property type="entry name" value="BioD"/>
    <property type="match status" value="1"/>
</dbReference>
<feature type="binding site" evidence="9">
    <location>
        <position position="50"/>
    </location>
    <ligand>
        <name>ATP</name>
        <dbReference type="ChEBI" id="CHEBI:30616"/>
    </ligand>
</feature>
<evidence type="ECO:0000313" key="10">
    <source>
        <dbReference type="EMBL" id="SUA24403.1"/>
    </source>
</evidence>
<comment type="caution">
    <text evidence="9">Lacks conserved residue(s) required for the propagation of feature annotation.</text>
</comment>
<comment type="pathway">
    <text evidence="9">Cofactor biosynthesis; biotin biosynthesis; biotin from 7,8-diaminononanoate: step 1/2.</text>
</comment>
<feature type="binding site" evidence="9">
    <location>
        <position position="115"/>
    </location>
    <ligand>
        <name>Mg(2+)</name>
        <dbReference type="ChEBI" id="CHEBI:18420"/>
    </ligand>
</feature>
<dbReference type="GO" id="GO:0009102">
    <property type="term" value="P:biotin biosynthetic process"/>
    <property type="evidence" value="ECO:0007669"/>
    <property type="project" value="UniProtKB-UniRule"/>
</dbReference>
<dbReference type="InterPro" id="IPR027417">
    <property type="entry name" value="P-loop_NTPase"/>
</dbReference>
<evidence type="ECO:0000256" key="7">
    <source>
        <dbReference type="ARBA" id="ARBA00022842"/>
    </source>
</evidence>
<dbReference type="UniPathway" id="UPA00078">
    <property type="reaction ID" value="UER00161"/>
</dbReference>
<name>A0A378VZU4_NEIGO</name>
<dbReference type="PANTHER" id="PTHR43210:SF2">
    <property type="entry name" value="ATP-DEPENDENT DETHIOBIOTIN SYNTHETASE BIOD 2"/>
    <property type="match status" value="1"/>
</dbReference>
<comment type="cofactor">
    <cofactor evidence="9">
        <name>Mg(2+)</name>
        <dbReference type="ChEBI" id="CHEBI:18420"/>
    </cofactor>
</comment>
<comment type="subunit">
    <text evidence="9">Homodimer.</text>
</comment>
<dbReference type="GO" id="GO:0005829">
    <property type="term" value="C:cytosol"/>
    <property type="evidence" value="ECO:0007669"/>
    <property type="project" value="TreeGrafter"/>
</dbReference>
<dbReference type="FunFam" id="3.40.50.300:FF:000292">
    <property type="entry name" value="ATP-dependent dethiobiotin synthetase BioD"/>
    <property type="match status" value="1"/>
</dbReference>
<evidence type="ECO:0000256" key="5">
    <source>
        <dbReference type="ARBA" id="ARBA00022756"/>
    </source>
</evidence>
<feature type="binding site" evidence="9">
    <location>
        <position position="17"/>
    </location>
    <ligand>
        <name>Mg(2+)</name>
        <dbReference type="ChEBI" id="CHEBI:18420"/>
    </ligand>
</feature>
<comment type="catalytic activity">
    <reaction evidence="8">
        <text>(7R,8S)-8-amino-7-(carboxyamino)nonanoate + ATP = (4R,5S)-dethiobiotin + ADP + phosphate + H(+)</text>
        <dbReference type="Rhea" id="RHEA:63684"/>
        <dbReference type="ChEBI" id="CHEBI:15378"/>
        <dbReference type="ChEBI" id="CHEBI:30616"/>
        <dbReference type="ChEBI" id="CHEBI:43474"/>
        <dbReference type="ChEBI" id="CHEBI:149470"/>
        <dbReference type="ChEBI" id="CHEBI:149473"/>
        <dbReference type="ChEBI" id="CHEBI:456216"/>
    </reaction>
</comment>
<keyword evidence="4 9" id="KW-0547">Nucleotide-binding</keyword>
<keyword evidence="3 9" id="KW-0479">Metal-binding</keyword>
<dbReference type="EMBL" id="UGRI01000001">
    <property type="protein sequence ID" value="SUA24403.1"/>
    <property type="molecule type" value="Genomic_DNA"/>
</dbReference>
<comment type="catalytic activity">
    <reaction evidence="9">
        <text>(7R,8S)-7,8-diammoniononanoate + CO2 + ATP = (4R,5S)-dethiobiotin + ADP + phosphate + 3 H(+)</text>
        <dbReference type="Rhea" id="RHEA:15805"/>
        <dbReference type="ChEBI" id="CHEBI:15378"/>
        <dbReference type="ChEBI" id="CHEBI:16526"/>
        <dbReference type="ChEBI" id="CHEBI:30616"/>
        <dbReference type="ChEBI" id="CHEBI:43474"/>
        <dbReference type="ChEBI" id="CHEBI:149469"/>
        <dbReference type="ChEBI" id="CHEBI:149473"/>
        <dbReference type="ChEBI" id="CHEBI:456216"/>
        <dbReference type="EC" id="6.3.3.3"/>
    </reaction>
</comment>
<dbReference type="GO" id="GO:0004141">
    <property type="term" value="F:dethiobiotin synthase activity"/>
    <property type="evidence" value="ECO:0007669"/>
    <property type="project" value="UniProtKB-UniRule"/>
</dbReference>
<reference evidence="10" key="1">
    <citation type="submission" date="2018-06" db="EMBL/GenBank/DDBJ databases">
        <authorList>
            <consortium name="Pathogen Informatics"/>
            <person name="Doyle S."/>
        </authorList>
    </citation>
    <scope>NUCLEOTIDE SEQUENCE [LARGE SCALE GENOMIC DNA]</scope>
    <source>
        <strain evidence="10">NCTC11421</strain>
    </source>
</reference>
<protein>
    <recommendedName>
        <fullName evidence="9">ATP-dependent dethiobiotin synthetase BioD</fullName>
        <ecNumber evidence="9">6.3.3.3</ecNumber>
    </recommendedName>
    <alternativeName>
        <fullName evidence="9">DTB synthetase</fullName>
        <shortName evidence="9">DTBS</shortName>
    </alternativeName>
    <alternativeName>
        <fullName evidence="9">Dethiobiotin synthase</fullName>
    </alternativeName>
</protein>